<reference evidence="2 3" key="1">
    <citation type="submission" date="2023-03" db="EMBL/GenBank/DDBJ databases">
        <title>Bacillus Genome Sequencing.</title>
        <authorList>
            <person name="Dunlap C."/>
        </authorList>
    </citation>
    <scope>NUCLEOTIDE SEQUENCE [LARGE SCALE GENOMIC DNA]</scope>
    <source>
        <strain evidence="2 3">B-14544</strain>
    </source>
</reference>
<keyword evidence="3" id="KW-1185">Reference proteome</keyword>
<name>A0ABU6N507_9BACI</name>
<dbReference type="Proteomes" id="UP001330749">
    <property type="component" value="Unassembled WGS sequence"/>
</dbReference>
<proteinExistence type="predicted"/>
<dbReference type="EMBL" id="JARMQG010000014">
    <property type="protein sequence ID" value="MED3561294.1"/>
    <property type="molecule type" value="Genomic_DNA"/>
</dbReference>
<sequence length="57" mass="6639">MPRENEDAPNTVKYSIWETRTDHDQMEAKQRITESIQSATLDSTIAEKQEEQTKSNQ</sequence>
<gene>
    <name evidence="2" type="ORF">P4447_01860</name>
</gene>
<dbReference type="RefSeq" id="WP_327966139.1">
    <property type="nucleotide sequence ID" value="NZ_JARMQG010000014.1"/>
</dbReference>
<comment type="caution">
    <text evidence="2">The sequence shown here is derived from an EMBL/GenBank/DDBJ whole genome shotgun (WGS) entry which is preliminary data.</text>
</comment>
<feature type="compositionally biased region" description="Polar residues" evidence="1">
    <location>
        <begin position="33"/>
        <end position="43"/>
    </location>
</feature>
<feature type="compositionally biased region" description="Basic and acidic residues" evidence="1">
    <location>
        <begin position="45"/>
        <end position="57"/>
    </location>
</feature>
<organism evidence="2 3">
    <name type="scientific">Bacillus xiapuensis</name>
    <dbReference type="NCBI Taxonomy" id="2014075"/>
    <lineage>
        <taxon>Bacteria</taxon>
        <taxon>Bacillati</taxon>
        <taxon>Bacillota</taxon>
        <taxon>Bacilli</taxon>
        <taxon>Bacillales</taxon>
        <taxon>Bacillaceae</taxon>
        <taxon>Bacillus</taxon>
    </lineage>
</organism>
<evidence type="ECO:0000313" key="3">
    <source>
        <dbReference type="Proteomes" id="UP001330749"/>
    </source>
</evidence>
<accession>A0ABU6N507</accession>
<evidence type="ECO:0000256" key="1">
    <source>
        <dbReference type="SAM" id="MobiDB-lite"/>
    </source>
</evidence>
<feature type="region of interest" description="Disordered" evidence="1">
    <location>
        <begin position="24"/>
        <end position="57"/>
    </location>
</feature>
<protein>
    <submittedName>
        <fullName evidence="2">Uncharacterized protein</fullName>
    </submittedName>
</protein>
<evidence type="ECO:0000313" key="2">
    <source>
        <dbReference type="EMBL" id="MED3561294.1"/>
    </source>
</evidence>